<dbReference type="InterPro" id="IPR036852">
    <property type="entry name" value="Peptidase_S8/S53_dom_sf"/>
</dbReference>
<reference evidence="4" key="1">
    <citation type="submission" date="2015-04" db="UniProtKB">
        <authorList>
            <consortium name="EnsemblPlants"/>
        </authorList>
    </citation>
    <scope>IDENTIFICATION</scope>
</reference>
<reference evidence="4" key="2">
    <citation type="submission" date="2018-05" db="EMBL/GenBank/DDBJ databases">
        <title>OpunRS2 (Oryza punctata Reference Sequence Version 2).</title>
        <authorList>
            <person name="Zhang J."/>
            <person name="Kudrna D."/>
            <person name="Lee S."/>
            <person name="Talag J."/>
            <person name="Welchert J."/>
            <person name="Wing R.A."/>
        </authorList>
    </citation>
    <scope>NUCLEOTIDE SEQUENCE [LARGE SCALE GENOMIC DNA]</scope>
</reference>
<accession>A0A0E0LGJ1</accession>
<evidence type="ECO:0008006" key="6">
    <source>
        <dbReference type="Google" id="ProtNLM"/>
    </source>
</evidence>
<dbReference type="Gene3D" id="2.60.40.2310">
    <property type="match status" value="1"/>
</dbReference>
<dbReference type="PANTHER" id="PTHR10795">
    <property type="entry name" value="PROPROTEIN CONVERTASE SUBTILISIN/KEXIN"/>
    <property type="match status" value="1"/>
</dbReference>
<dbReference type="Proteomes" id="UP000026962">
    <property type="component" value="Chromosome 7"/>
</dbReference>
<evidence type="ECO:0000313" key="5">
    <source>
        <dbReference type="Proteomes" id="UP000026962"/>
    </source>
</evidence>
<dbReference type="HOGENOM" id="CLU_988275_0_0_1"/>
<organism evidence="4">
    <name type="scientific">Oryza punctata</name>
    <name type="common">Red rice</name>
    <dbReference type="NCBI Taxonomy" id="4537"/>
    <lineage>
        <taxon>Eukaryota</taxon>
        <taxon>Viridiplantae</taxon>
        <taxon>Streptophyta</taxon>
        <taxon>Embryophyta</taxon>
        <taxon>Tracheophyta</taxon>
        <taxon>Spermatophyta</taxon>
        <taxon>Magnoliopsida</taxon>
        <taxon>Liliopsida</taxon>
        <taxon>Poales</taxon>
        <taxon>Poaceae</taxon>
        <taxon>BOP clade</taxon>
        <taxon>Oryzoideae</taxon>
        <taxon>Oryzeae</taxon>
        <taxon>Oryzinae</taxon>
        <taxon>Oryza</taxon>
    </lineage>
</organism>
<dbReference type="GO" id="GO:0006508">
    <property type="term" value="P:proteolysis"/>
    <property type="evidence" value="ECO:0007669"/>
    <property type="project" value="InterPro"/>
</dbReference>
<evidence type="ECO:0000313" key="4">
    <source>
        <dbReference type="EnsemblPlants" id="OPUNC07G01480.1"/>
    </source>
</evidence>
<protein>
    <recommendedName>
        <fullName evidence="6">Peptidase S8/S53 domain-containing protein</fullName>
    </recommendedName>
</protein>
<sequence>MGGCASLLLRHPRLRQFAGRTSSPSAHALCQRHLQGPRRPPRWQLLPQAGSNADADLTFGKHRVACNSESGSFMSCPPVEGIIGLLRTLHPDWSPAATCATLTTTARHGRRPSAAPSSTPPPRPTPSGFSYGAGQVWPSRAMNQGLLYTSSPPPTATGHYSASCATTQRYRDGHVERQRVTVQVPRLAGAAHRRRQPHFRRHRRTTVKRTVKNVGKPDAYKACVTSPAGVRIAIFSPYQLVQDAFAKKEHHKQVHNYRDLWKWNKETEEWKGSGDVGFPRCG</sequence>
<keyword evidence="2" id="KW-0732">Signal</keyword>
<evidence type="ECO:0000256" key="3">
    <source>
        <dbReference type="SAM" id="MobiDB-lite"/>
    </source>
</evidence>
<dbReference type="Gramene" id="OPUNC07G01480.1">
    <property type="protein sequence ID" value="OPUNC07G01480.1"/>
    <property type="gene ID" value="OPUNC07G01480"/>
</dbReference>
<comment type="similarity">
    <text evidence="1">Belongs to the peptidase S8 family.</text>
</comment>
<dbReference type="InterPro" id="IPR045051">
    <property type="entry name" value="SBT"/>
</dbReference>
<dbReference type="SUPFAM" id="SSF52743">
    <property type="entry name" value="Subtilisin-like"/>
    <property type="match status" value="1"/>
</dbReference>
<feature type="compositionally biased region" description="Low complexity" evidence="3">
    <location>
        <begin position="105"/>
        <end position="117"/>
    </location>
</feature>
<dbReference type="EnsemblPlants" id="OPUNC07G01480.1">
    <property type="protein sequence ID" value="OPUNC07G01480.1"/>
    <property type="gene ID" value="OPUNC07G01480"/>
</dbReference>
<keyword evidence="5" id="KW-1185">Reference proteome</keyword>
<evidence type="ECO:0000256" key="1">
    <source>
        <dbReference type="ARBA" id="ARBA00011073"/>
    </source>
</evidence>
<feature type="region of interest" description="Disordered" evidence="3">
    <location>
        <begin position="105"/>
        <end position="135"/>
    </location>
</feature>
<dbReference type="Gene3D" id="3.40.50.200">
    <property type="entry name" value="Peptidase S8/S53 domain"/>
    <property type="match status" value="1"/>
</dbReference>
<proteinExistence type="inferred from homology"/>
<dbReference type="STRING" id="4537.A0A0E0LGJ1"/>
<name>A0A0E0LGJ1_ORYPU</name>
<dbReference type="GO" id="GO:0004252">
    <property type="term" value="F:serine-type endopeptidase activity"/>
    <property type="evidence" value="ECO:0007669"/>
    <property type="project" value="InterPro"/>
</dbReference>
<dbReference type="AlphaFoldDB" id="A0A0E0LGJ1"/>
<evidence type="ECO:0000256" key="2">
    <source>
        <dbReference type="ARBA" id="ARBA00022729"/>
    </source>
</evidence>